<dbReference type="Proteomes" id="UP001316184">
    <property type="component" value="Chromosome"/>
</dbReference>
<reference evidence="3 4" key="1">
    <citation type="submission" date="2022-08" db="EMBL/GenBank/DDBJ databases">
        <title>novel species in genus Aeromicrobium.</title>
        <authorList>
            <person name="Ye L."/>
        </authorList>
    </citation>
    <scope>NUCLEOTIDE SEQUENCE [LARGE SCALE GENOMIC DNA]</scope>
    <source>
        <strain evidence="4">zg-Y1379</strain>
    </source>
</reference>
<feature type="coiled-coil region" evidence="1">
    <location>
        <begin position="107"/>
        <end position="162"/>
    </location>
</feature>
<feature type="transmembrane region" description="Helical" evidence="2">
    <location>
        <begin position="38"/>
        <end position="56"/>
    </location>
</feature>
<keyword evidence="2" id="KW-0812">Transmembrane</keyword>
<keyword evidence="1" id="KW-0175">Coiled coil</keyword>
<evidence type="ECO:0000256" key="1">
    <source>
        <dbReference type="SAM" id="Coils"/>
    </source>
</evidence>
<evidence type="ECO:0000313" key="3">
    <source>
        <dbReference type="EMBL" id="UUP12969.1"/>
    </source>
</evidence>
<name>A0ABY5M7C4_9ACTN</name>
<organism evidence="3 4">
    <name type="scientific">Aeromicrobium wangtongii</name>
    <dbReference type="NCBI Taxonomy" id="2969247"/>
    <lineage>
        <taxon>Bacteria</taxon>
        <taxon>Bacillati</taxon>
        <taxon>Actinomycetota</taxon>
        <taxon>Actinomycetes</taxon>
        <taxon>Propionibacteriales</taxon>
        <taxon>Nocardioidaceae</taxon>
        <taxon>Aeromicrobium</taxon>
    </lineage>
</organism>
<feature type="transmembrane region" description="Helical" evidence="2">
    <location>
        <begin position="12"/>
        <end position="32"/>
    </location>
</feature>
<keyword evidence="2" id="KW-1133">Transmembrane helix</keyword>
<evidence type="ECO:0000256" key="2">
    <source>
        <dbReference type="SAM" id="Phobius"/>
    </source>
</evidence>
<dbReference type="RefSeq" id="WP_232401368.1">
    <property type="nucleotide sequence ID" value="NZ_CP102173.1"/>
</dbReference>
<evidence type="ECO:0000313" key="4">
    <source>
        <dbReference type="Proteomes" id="UP001316184"/>
    </source>
</evidence>
<sequence>MSNRRIPRSRRAIGAVVLLLSAVLVALVGIIVSTVPVLIVSTLYAVVAGGVAARLLTDEVAQLRRDWAADRAQLADSNRNASVARSREHIAFADEMGQRVRVRDEQIASLRDAMVTAEIELAQARERVSAERARSAALESDANSAQSDLESARIDLRRASDALAASESAELQVRAELLAWQEAASEESRRKFA</sequence>
<gene>
    <name evidence="3" type="ORF">NQV15_14055</name>
</gene>
<keyword evidence="2" id="KW-0472">Membrane</keyword>
<accession>A0ABY5M7C4</accession>
<dbReference type="EMBL" id="CP102173">
    <property type="protein sequence ID" value="UUP12969.1"/>
    <property type="molecule type" value="Genomic_DNA"/>
</dbReference>
<proteinExistence type="predicted"/>
<protein>
    <submittedName>
        <fullName evidence="3">Uncharacterized protein</fullName>
    </submittedName>
</protein>
<keyword evidence="4" id="KW-1185">Reference proteome</keyword>